<dbReference type="Proteomes" id="UP001162891">
    <property type="component" value="Chromosome"/>
</dbReference>
<accession>A0ABN6N381</accession>
<dbReference type="InterPro" id="IPR035940">
    <property type="entry name" value="CAP_sf"/>
</dbReference>
<evidence type="ECO:0000313" key="4">
    <source>
        <dbReference type="EMBL" id="BDG06457.1"/>
    </source>
</evidence>
<name>A0ABN6N381_9BACT</name>
<sequence>MRPVSPAARSLAAAIALCCGCARASAARASAPATPATLDERSPAAPPAAAAPRYGEEPTVALAPVESAALDAVRERLAASGRPPRPSGALALAARALARRAAEGVAEPIGPAGRRAAMADGLAYDPAPAAFLVRGRADGLPAALADAVTGVTASHVGVGAAEVDGSTVLVLLASVRKARLSPFPRSVAPGATVTLSGALEGGLRRARVFATLPSGDVRELDASGDAAFRAPVTFSAAGRWVLEVVADGRGGPEVAALLAVDAGATAAAGPALRAAAPGEVAGDADAEAAVIRALNALRAAHGLSPVRSAPALAAAARRHSDRMRDAGRIAHVLPGSGELSDRLRAASVPYRRAYENVARGGTALAAHEAAEESPAHRGNMLQPRATRVGVGIARGQLPSGGPAVYLTEILVEPPDDGADSPLRPAARIRDALWRERARLGQAPLTADDALDALAAAAAEDMRARDATDPGDLDARALALRRTLAAVDVFVASAPEDAVRSANLRDRRFRRVGVGVATGDSRRFGPGRLFIAVIYTD</sequence>
<keyword evidence="2" id="KW-0732">Signal</keyword>
<feature type="signal peptide" evidence="2">
    <location>
        <begin position="1"/>
        <end position="26"/>
    </location>
</feature>
<dbReference type="CDD" id="cd05379">
    <property type="entry name" value="CAP_bacterial"/>
    <property type="match status" value="1"/>
</dbReference>
<feature type="region of interest" description="Disordered" evidence="1">
    <location>
        <begin position="33"/>
        <end position="53"/>
    </location>
</feature>
<organism evidence="4 5">
    <name type="scientific">Anaeromyxobacter oryzae</name>
    <dbReference type="NCBI Taxonomy" id="2918170"/>
    <lineage>
        <taxon>Bacteria</taxon>
        <taxon>Pseudomonadati</taxon>
        <taxon>Myxococcota</taxon>
        <taxon>Myxococcia</taxon>
        <taxon>Myxococcales</taxon>
        <taxon>Cystobacterineae</taxon>
        <taxon>Anaeromyxobacteraceae</taxon>
        <taxon>Anaeromyxobacter</taxon>
    </lineage>
</organism>
<dbReference type="PANTHER" id="PTHR31157:SF1">
    <property type="entry name" value="SCP DOMAIN-CONTAINING PROTEIN"/>
    <property type="match status" value="1"/>
</dbReference>
<gene>
    <name evidence="4" type="ORF">AMOR_54530</name>
</gene>
<dbReference type="Gene3D" id="3.40.33.10">
    <property type="entry name" value="CAP"/>
    <property type="match status" value="1"/>
</dbReference>
<protein>
    <recommendedName>
        <fullName evidence="3">SCP domain-containing protein</fullName>
    </recommendedName>
</protein>
<evidence type="ECO:0000256" key="2">
    <source>
        <dbReference type="SAM" id="SignalP"/>
    </source>
</evidence>
<evidence type="ECO:0000313" key="5">
    <source>
        <dbReference type="Proteomes" id="UP001162891"/>
    </source>
</evidence>
<dbReference type="EMBL" id="AP025591">
    <property type="protein sequence ID" value="BDG06457.1"/>
    <property type="molecule type" value="Genomic_DNA"/>
</dbReference>
<proteinExistence type="predicted"/>
<evidence type="ECO:0000259" key="3">
    <source>
        <dbReference type="Pfam" id="PF00188"/>
    </source>
</evidence>
<feature type="chain" id="PRO_5047400803" description="SCP domain-containing protein" evidence="2">
    <location>
        <begin position="27"/>
        <end position="536"/>
    </location>
</feature>
<dbReference type="InterPro" id="IPR014044">
    <property type="entry name" value="CAP_dom"/>
</dbReference>
<dbReference type="PANTHER" id="PTHR31157">
    <property type="entry name" value="SCP DOMAIN-CONTAINING PROTEIN"/>
    <property type="match status" value="1"/>
</dbReference>
<dbReference type="SUPFAM" id="SSF55797">
    <property type="entry name" value="PR-1-like"/>
    <property type="match status" value="1"/>
</dbReference>
<feature type="domain" description="SCP" evidence="3">
    <location>
        <begin position="292"/>
        <end position="395"/>
    </location>
</feature>
<keyword evidence="5" id="KW-1185">Reference proteome</keyword>
<dbReference type="Pfam" id="PF00188">
    <property type="entry name" value="CAP"/>
    <property type="match status" value="1"/>
</dbReference>
<evidence type="ECO:0000256" key="1">
    <source>
        <dbReference type="SAM" id="MobiDB-lite"/>
    </source>
</evidence>
<reference evidence="5" key="1">
    <citation type="journal article" date="2022" name="Int. J. Syst. Evol. Microbiol.">
        <title>Anaeromyxobacter oryzae sp. nov., Anaeromyxobacter diazotrophicus sp. nov. and Anaeromyxobacter paludicola sp. nov., isolated from paddy soils.</title>
        <authorList>
            <person name="Itoh H."/>
            <person name="Xu Z."/>
            <person name="Mise K."/>
            <person name="Masuda Y."/>
            <person name="Ushijima N."/>
            <person name="Hayakawa C."/>
            <person name="Shiratori Y."/>
            <person name="Senoo K."/>
        </authorList>
    </citation>
    <scope>NUCLEOTIDE SEQUENCE [LARGE SCALE GENOMIC DNA]</scope>
    <source>
        <strain evidence="5">Red232</strain>
    </source>
</reference>